<comment type="subcellular location">
    <subcellularLocation>
        <location evidence="1">Nucleus envelope</location>
    </subcellularLocation>
</comment>
<reference evidence="11 12" key="1">
    <citation type="submission" date="2016-06" db="EMBL/GenBank/DDBJ databases">
        <title>Evolution of pathogenesis and genome organization in the Tremellales.</title>
        <authorList>
            <person name="Cuomo C."/>
            <person name="Litvintseva A."/>
            <person name="Heitman J."/>
            <person name="Chen Y."/>
            <person name="Sun S."/>
            <person name="Springer D."/>
            <person name="Dromer F."/>
            <person name="Young S."/>
            <person name="Zeng Q."/>
            <person name="Chapman S."/>
            <person name="Gujja S."/>
            <person name="Saif S."/>
            <person name="Birren B."/>
        </authorList>
    </citation>
    <scope>NUCLEOTIDE SEQUENCE [LARGE SCALE GENOMIC DNA]</scope>
    <source>
        <strain evidence="11 12">CBS 6039</strain>
    </source>
</reference>
<dbReference type="AlphaFoldDB" id="A0A1E3HLH2"/>
<keyword evidence="7" id="KW-0539">Nucleus</keyword>
<evidence type="ECO:0000256" key="6">
    <source>
        <dbReference type="ARBA" id="ARBA00023010"/>
    </source>
</evidence>
<dbReference type="Pfam" id="PF03177">
    <property type="entry name" value="Nucleoporin_C"/>
    <property type="match status" value="1"/>
</dbReference>
<proteinExistence type="inferred from homology"/>
<dbReference type="STRING" id="1295533.A0A1E3HLH2"/>
<dbReference type="Gene3D" id="1.20.58.1380">
    <property type="match status" value="1"/>
</dbReference>
<evidence type="ECO:0000259" key="9">
    <source>
        <dbReference type="Pfam" id="PF03177"/>
    </source>
</evidence>
<evidence type="ECO:0000313" key="12">
    <source>
        <dbReference type="Proteomes" id="UP000094065"/>
    </source>
</evidence>
<dbReference type="EMBL" id="AWGJ01000008">
    <property type="protein sequence ID" value="ODN77189.1"/>
    <property type="molecule type" value="Genomic_DNA"/>
</dbReference>
<evidence type="ECO:0000256" key="8">
    <source>
        <dbReference type="SAM" id="MobiDB-lite"/>
    </source>
</evidence>
<dbReference type="PANTHER" id="PTHR13405:SF11">
    <property type="entry name" value="NUCLEAR PORE COMPLEX PROTEIN NUP133"/>
    <property type="match status" value="1"/>
</dbReference>
<dbReference type="OrthoDB" id="103454at2759"/>
<evidence type="ECO:0000256" key="5">
    <source>
        <dbReference type="ARBA" id="ARBA00022927"/>
    </source>
</evidence>
<dbReference type="RefSeq" id="XP_018992563.1">
    <property type="nucleotide sequence ID" value="XM_019140072.1"/>
</dbReference>
<dbReference type="InterPro" id="IPR015943">
    <property type="entry name" value="WD40/YVTN_repeat-like_dom_sf"/>
</dbReference>
<dbReference type="GeneID" id="30157021"/>
<dbReference type="Proteomes" id="UP000094065">
    <property type="component" value="Unassembled WGS sequence"/>
</dbReference>
<accession>A0A1E3HLH2</accession>
<comment type="caution">
    <text evidence="11">The sequence shown here is derived from an EMBL/GenBank/DDBJ whole genome shotgun (WGS) entry which is preliminary data.</text>
</comment>
<protein>
    <recommendedName>
        <fullName evidence="13">Nucleoporin Nup133/Nup155-like C-terminal domain-containing protein</fullName>
    </recommendedName>
</protein>
<dbReference type="GO" id="GO:0017056">
    <property type="term" value="F:structural constituent of nuclear pore"/>
    <property type="evidence" value="ECO:0007669"/>
    <property type="project" value="InterPro"/>
</dbReference>
<sequence length="1229" mass="136121">MFNSPSTRSRLNTPRYSTAPTPARSRLQTLRVQNNSPTPSVAETIRTERPQGEEKDKVHWSRDERHDIAALGKLPKEVAALVKASDLVNDPIIAHVDYKSGYAVAATSRTCVAWNYAKRTNSTPTTYSFPAPPPTTSSLAGFVPPILAALYTSTAEPGMILVSSSGEIRFWDSLSLALSNVDRYQELFVELPEGDWVERVWKIDGSTFVLTTVTSQAYRLNITTSGGRATPVVVPLSRPSGMFGRASQVLFGTRYDREGVRSVASLGSEVYILASRSVQKWTFASDGQKFVQEYDLYDAAGNAVSDIYISGTVALELDDIVAIGPESLAALVTYAEPESRPTHAILTFSLQRASIPAIDRILTLAYFPTPESRALDIPRLIVPQDSSVAFVRFGGAVVMKALDYETAYEETIHLKDPSNAFLAVDAVLAPNPTAVLLPASGGLMSLTALEPRASPEMLGQKSGATARLESKMQGAVWFGGRGDNPLDFGLVEDARGLGAGDVAEAAESVSAEVVSSSSRYAPVISELRLNLQDKLSRLKELLKFVHANNLLSELPQTTRRKLSGDAEKVKGALELWDYQDKLLDQINSQPSKALLTSSIQTYFTTFPPAILPSSPSYSEFTSDPVRFFFRHNIPHLSTLLSITFSQYQSAVSHLGSDDVQEKSAWLGEVNQIFIALERAAAQYREEEADLYVIDREKPAVEMWTASDELLDALEFLYASTEAAIKERTRVLGSAIDEPPSSGRGGEDLRKEQILQGMLKRQMGWLAAALCTNMEDKCRVVVRRQMNDGASEEEGIAIKEKWDAMKPRVIRPLVAIDRIAEAFELAEHHRDFPTLVVLSNDPQAAQGRGEARIQIYIERFGEEFAFELYRWYIAQGQAYQLLTQDEIYGSLITRFFETHHHPELAWIHDVACKRYSHAAGALVDVLEGGQEAGEKTQVRELEYRKIVGSIAKLAEMTDISMRGADEEKDHTFQQIGQHLSLIDIQASLLAYFLDLLPSHPRPPNPKHLSKHLAPILTLISTPADTARASFQALFIDLVNRLVIEGEALSLEDVIDLLVMKDNGDREEDAVDALRLVVLDQTLPKARSEVALISIWRRVYIRDDWMDISNTGGRSEQAQRSYLRQTMIYKVLKSLHSIPDFPTAAIIPPYDATIPPTSTELSARFPNFPPDVIRELEADYETEVGVLVRYVEEGGLEGRVKEVENLVRNDLEAEGREVLDVVLGGDDDVEM</sequence>
<keyword evidence="3" id="KW-0813">Transport</keyword>
<keyword evidence="12" id="KW-1185">Reference proteome</keyword>
<feature type="compositionally biased region" description="Basic and acidic residues" evidence="8">
    <location>
        <begin position="45"/>
        <end position="59"/>
    </location>
</feature>
<dbReference type="GO" id="GO:0016973">
    <property type="term" value="P:poly(A)+ mRNA export from nucleus"/>
    <property type="evidence" value="ECO:0007669"/>
    <property type="project" value="TreeGrafter"/>
</dbReference>
<dbReference type="SUPFAM" id="SSF117289">
    <property type="entry name" value="Nucleoporin domain"/>
    <property type="match status" value="1"/>
</dbReference>
<evidence type="ECO:0008006" key="13">
    <source>
        <dbReference type="Google" id="ProtNLM"/>
    </source>
</evidence>
<dbReference type="InterPro" id="IPR014908">
    <property type="entry name" value="Nucleoporin_Nup133/Nup155_N"/>
</dbReference>
<evidence type="ECO:0000256" key="1">
    <source>
        <dbReference type="ARBA" id="ARBA00004259"/>
    </source>
</evidence>
<dbReference type="GO" id="GO:0031080">
    <property type="term" value="C:nuclear pore outer ring"/>
    <property type="evidence" value="ECO:0007669"/>
    <property type="project" value="TreeGrafter"/>
</dbReference>
<feature type="domain" description="Nucleoporin Nup133/Nup155-like N-terminal" evidence="10">
    <location>
        <begin position="73"/>
        <end position="403"/>
    </location>
</feature>
<evidence type="ECO:0000313" key="11">
    <source>
        <dbReference type="EMBL" id="ODN77189.1"/>
    </source>
</evidence>
<feature type="region of interest" description="Disordered" evidence="8">
    <location>
        <begin position="1"/>
        <end position="59"/>
    </location>
</feature>
<evidence type="ECO:0000256" key="4">
    <source>
        <dbReference type="ARBA" id="ARBA00022816"/>
    </source>
</evidence>
<keyword evidence="5" id="KW-0653">Protein transport</keyword>
<dbReference type="InterPro" id="IPR007187">
    <property type="entry name" value="Nucleoporin_Nup133/Nup155_C"/>
</dbReference>
<keyword evidence="6" id="KW-0811">Translocation</keyword>
<gene>
    <name evidence="11" type="ORF">L202_05712</name>
</gene>
<evidence type="ECO:0000256" key="2">
    <source>
        <dbReference type="ARBA" id="ARBA00005569"/>
    </source>
</evidence>
<comment type="similarity">
    <text evidence="2">Belongs to the nucleoporin Nup133 family.</text>
</comment>
<dbReference type="InterPro" id="IPR037624">
    <property type="entry name" value="Nup133-like"/>
</dbReference>
<evidence type="ECO:0000256" key="7">
    <source>
        <dbReference type="ARBA" id="ARBA00023242"/>
    </source>
</evidence>
<evidence type="ECO:0000256" key="3">
    <source>
        <dbReference type="ARBA" id="ARBA00022448"/>
    </source>
</evidence>
<feature type="domain" description="Nucleoporin Nup133/Nup155-like C-terminal" evidence="9">
    <location>
        <begin position="844"/>
        <end position="1199"/>
    </location>
</feature>
<dbReference type="Pfam" id="PF08801">
    <property type="entry name" value="Nucleoporin_N"/>
    <property type="match status" value="1"/>
</dbReference>
<organism evidence="11 12">
    <name type="scientific">Cryptococcus amylolentus CBS 6039</name>
    <dbReference type="NCBI Taxonomy" id="1295533"/>
    <lineage>
        <taxon>Eukaryota</taxon>
        <taxon>Fungi</taxon>
        <taxon>Dikarya</taxon>
        <taxon>Basidiomycota</taxon>
        <taxon>Agaricomycotina</taxon>
        <taxon>Tremellomycetes</taxon>
        <taxon>Tremellales</taxon>
        <taxon>Cryptococcaceae</taxon>
        <taxon>Cryptococcus</taxon>
    </lineage>
</organism>
<dbReference type="Gene3D" id="1.25.40.700">
    <property type="match status" value="1"/>
</dbReference>
<dbReference type="GO" id="GO:0006606">
    <property type="term" value="P:protein import into nucleus"/>
    <property type="evidence" value="ECO:0007669"/>
    <property type="project" value="TreeGrafter"/>
</dbReference>
<dbReference type="Gene3D" id="2.130.10.10">
    <property type="entry name" value="YVTN repeat-like/Quinoprotein amine dehydrogenase"/>
    <property type="match status" value="1"/>
</dbReference>
<evidence type="ECO:0000259" key="10">
    <source>
        <dbReference type="Pfam" id="PF08801"/>
    </source>
</evidence>
<name>A0A1E3HLH2_9TREE</name>
<keyword evidence="4" id="KW-0509">mRNA transport</keyword>
<feature type="compositionally biased region" description="Polar residues" evidence="8">
    <location>
        <begin position="1"/>
        <end position="41"/>
    </location>
</feature>
<dbReference type="PANTHER" id="PTHR13405">
    <property type="entry name" value="NUCLEAR PORE COMPLEX PROTEIN NUP133"/>
    <property type="match status" value="1"/>
</dbReference>
<dbReference type="GO" id="GO:0000972">
    <property type="term" value="P:transcription-dependent tethering of RNA polymerase II gene DNA at nuclear periphery"/>
    <property type="evidence" value="ECO:0007669"/>
    <property type="project" value="TreeGrafter"/>
</dbReference>